<keyword evidence="7" id="KW-1185">Reference proteome</keyword>
<dbReference type="InterPro" id="IPR014327">
    <property type="entry name" value="RNA_pol_sigma70_bacteroid"/>
</dbReference>
<dbReference type="SUPFAM" id="SSF88659">
    <property type="entry name" value="Sigma3 and sigma4 domains of RNA polymerase sigma factors"/>
    <property type="match status" value="1"/>
</dbReference>
<dbReference type="PANTHER" id="PTHR43133:SF46">
    <property type="entry name" value="RNA POLYMERASE SIGMA-70 FACTOR ECF SUBFAMILY"/>
    <property type="match status" value="1"/>
</dbReference>
<dbReference type="Proteomes" id="UP000679126">
    <property type="component" value="Unassembled WGS sequence"/>
</dbReference>
<comment type="similarity">
    <text evidence="1">Belongs to the sigma-70 factor family. ECF subfamily.</text>
</comment>
<evidence type="ECO:0000259" key="5">
    <source>
        <dbReference type="SMART" id="SM00421"/>
    </source>
</evidence>
<dbReference type="SMART" id="SM00421">
    <property type="entry name" value="HTH_LUXR"/>
    <property type="match status" value="1"/>
</dbReference>
<protein>
    <submittedName>
        <fullName evidence="6">RNA polymerase sigma-70 factor</fullName>
    </submittedName>
</protein>
<dbReference type="Gene3D" id="1.10.10.10">
    <property type="entry name" value="Winged helix-like DNA-binding domain superfamily/Winged helix DNA-binding domain"/>
    <property type="match status" value="1"/>
</dbReference>
<dbReference type="InterPro" id="IPR013325">
    <property type="entry name" value="RNA_pol_sigma_r2"/>
</dbReference>
<keyword evidence="2" id="KW-0805">Transcription regulation</keyword>
<dbReference type="InterPro" id="IPR007627">
    <property type="entry name" value="RNA_pol_sigma70_r2"/>
</dbReference>
<dbReference type="CDD" id="cd06171">
    <property type="entry name" value="Sigma70_r4"/>
    <property type="match status" value="1"/>
</dbReference>
<dbReference type="NCBIfam" id="TIGR02937">
    <property type="entry name" value="sigma70-ECF"/>
    <property type="match status" value="1"/>
</dbReference>
<keyword evidence="4" id="KW-0804">Transcription</keyword>
<dbReference type="RefSeq" id="WP_209147510.1">
    <property type="nucleotide sequence ID" value="NZ_JAGHKP010000003.1"/>
</dbReference>
<evidence type="ECO:0000256" key="2">
    <source>
        <dbReference type="ARBA" id="ARBA00023015"/>
    </source>
</evidence>
<proteinExistence type="inferred from homology"/>
<evidence type="ECO:0000256" key="4">
    <source>
        <dbReference type="ARBA" id="ARBA00023163"/>
    </source>
</evidence>
<dbReference type="NCBIfam" id="TIGR02985">
    <property type="entry name" value="Sig70_bacteroi1"/>
    <property type="match status" value="1"/>
</dbReference>
<evidence type="ECO:0000313" key="6">
    <source>
        <dbReference type="EMBL" id="MBO9154393.1"/>
    </source>
</evidence>
<dbReference type="SUPFAM" id="SSF88946">
    <property type="entry name" value="Sigma2 domain of RNA polymerase sigma factors"/>
    <property type="match status" value="1"/>
</dbReference>
<feature type="domain" description="HTH luxR-type" evidence="5">
    <location>
        <begin position="130"/>
        <end position="188"/>
    </location>
</feature>
<comment type="caution">
    <text evidence="6">The sequence shown here is derived from an EMBL/GenBank/DDBJ whole genome shotgun (WGS) entry which is preliminary data.</text>
</comment>
<evidence type="ECO:0000256" key="3">
    <source>
        <dbReference type="ARBA" id="ARBA00023082"/>
    </source>
</evidence>
<gene>
    <name evidence="6" type="ORF">J7I43_19360</name>
</gene>
<keyword evidence="3" id="KW-0731">Sigma factor</keyword>
<dbReference type="EMBL" id="JAGHKP010000003">
    <property type="protein sequence ID" value="MBO9154393.1"/>
    <property type="molecule type" value="Genomic_DNA"/>
</dbReference>
<name>A0ABS3YI68_9BACT</name>
<dbReference type="InterPro" id="IPR013249">
    <property type="entry name" value="RNA_pol_sigma70_r4_t2"/>
</dbReference>
<evidence type="ECO:0000313" key="7">
    <source>
        <dbReference type="Proteomes" id="UP000679126"/>
    </source>
</evidence>
<dbReference type="PANTHER" id="PTHR43133">
    <property type="entry name" value="RNA POLYMERASE ECF-TYPE SIGMA FACTO"/>
    <property type="match status" value="1"/>
</dbReference>
<dbReference type="InterPro" id="IPR000792">
    <property type="entry name" value="Tscrpt_reg_LuxR_C"/>
</dbReference>
<organism evidence="6 7">
    <name type="scientific">Chitinophaga chungangae</name>
    <dbReference type="NCBI Taxonomy" id="2821488"/>
    <lineage>
        <taxon>Bacteria</taxon>
        <taxon>Pseudomonadati</taxon>
        <taxon>Bacteroidota</taxon>
        <taxon>Chitinophagia</taxon>
        <taxon>Chitinophagales</taxon>
        <taxon>Chitinophagaceae</taxon>
        <taxon>Chitinophaga</taxon>
    </lineage>
</organism>
<dbReference type="InterPro" id="IPR039425">
    <property type="entry name" value="RNA_pol_sigma-70-like"/>
</dbReference>
<dbReference type="InterPro" id="IPR014284">
    <property type="entry name" value="RNA_pol_sigma-70_dom"/>
</dbReference>
<reference evidence="7" key="1">
    <citation type="submission" date="2021-03" db="EMBL/GenBank/DDBJ databases">
        <title>Assistant Professor.</title>
        <authorList>
            <person name="Huq M.A."/>
        </authorList>
    </citation>
    <scope>NUCLEOTIDE SEQUENCE [LARGE SCALE GENOMIC DNA]</scope>
    <source>
        <strain evidence="7">MAH-28</strain>
    </source>
</reference>
<dbReference type="InterPro" id="IPR036388">
    <property type="entry name" value="WH-like_DNA-bd_sf"/>
</dbReference>
<dbReference type="Pfam" id="PF08281">
    <property type="entry name" value="Sigma70_r4_2"/>
    <property type="match status" value="1"/>
</dbReference>
<dbReference type="Pfam" id="PF04542">
    <property type="entry name" value="Sigma70_r2"/>
    <property type="match status" value="1"/>
</dbReference>
<dbReference type="Gene3D" id="1.10.1740.10">
    <property type="match status" value="1"/>
</dbReference>
<accession>A0ABS3YI68</accession>
<evidence type="ECO:0000256" key="1">
    <source>
        <dbReference type="ARBA" id="ARBA00010641"/>
    </source>
</evidence>
<sequence length="201" mass="22348">MNTGGSYSEADVLRQTAAGDEAAFRCLFDGHRNKLFAYMLRLTASPETAKDIVQDVFLKIWTDRSLLAEIRSFDAYLFTLARNHAFNLAKKSAYRNDILRSLYAGQTGASHETEQMVRYKALQDQLDKAISQLPPQQKAVFTLNRLQGLAVEDIARRLHISEGTVKKHLSLATQALKGIIRQDPAIVLIIAAMGPACLQLA</sequence>
<dbReference type="InterPro" id="IPR013324">
    <property type="entry name" value="RNA_pol_sigma_r3/r4-like"/>
</dbReference>